<feature type="transmembrane region" description="Helical" evidence="1">
    <location>
        <begin position="300"/>
        <end position="316"/>
    </location>
</feature>
<comment type="caution">
    <text evidence="3">The sequence shown here is derived from an EMBL/GenBank/DDBJ whole genome shotgun (WGS) entry which is preliminary data.</text>
</comment>
<feature type="transmembrane region" description="Helical" evidence="1">
    <location>
        <begin position="67"/>
        <end position="88"/>
    </location>
</feature>
<keyword evidence="1" id="KW-0472">Membrane</keyword>
<feature type="transmembrane region" description="Helical" evidence="1">
    <location>
        <begin position="245"/>
        <end position="264"/>
    </location>
</feature>
<proteinExistence type="predicted"/>
<feature type="transmembrane region" description="Helical" evidence="1">
    <location>
        <begin position="121"/>
        <end position="141"/>
    </location>
</feature>
<sequence>MSRRWLEQEGPDWTNKGIITEEQYKRILSLYPERKRAAGLVPILGSVLVGLGILSFVAANWQDIPQLARLMLMIVVMCSLYASGWRFYNKEHDKLGISLISLGLVSFGASIVLTGQMFHLVAYNAASFVVWSAAGLSLTFLFRSRYLYILSLLGCTLTQWYSVIQFNSFSYAAFVLAVAGFGFYWWKQKDELLGWCLSASFLLQALLGFIVLEWPFSWYLIPVWLLYSAADLFKDRKTFYPFQAGALIAAFIFNWFLVLFWGSGNSSWRAEMTAPLLPYLIALVILLCFSLAGKRRHNRLSSGLDWILAIPFFYLLDGSDLPTLLLLFLFSLHLLWRGYMEEWRLKINLATLLFLVSTMTAYGKLAWDFMDKSLFFILGGILLLGLSWFLNRRKQQVLLDGREDKHHEDE</sequence>
<dbReference type="RefSeq" id="WP_188993225.1">
    <property type="nucleotide sequence ID" value="NZ_BMHP01000002.1"/>
</dbReference>
<feature type="transmembrane region" description="Helical" evidence="1">
    <location>
        <begin position="95"/>
        <end position="115"/>
    </location>
</feature>
<evidence type="ECO:0000256" key="1">
    <source>
        <dbReference type="SAM" id="Phobius"/>
    </source>
</evidence>
<dbReference type="Pfam" id="PF09925">
    <property type="entry name" value="DUF2157"/>
    <property type="match status" value="1"/>
</dbReference>
<accession>A0A916Z4T3</accession>
<feature type="transmembrane region" description="Helical" evidence="1">
    <location>
        <begin position="276"/>
        <end position="293"/>
    </location>
</feature>
<dbReference type="EMBL" id="BMHP01000002">
    <property type="protein sequence ID" value="GGD74492.1"/>
    <property type="molecule type" value="Genomic_DNA"/>
</dbReference>
<dbReference type="Proteomes" id="UP000612456">
    <property type="component" value="Unassembled WGS sequence"/>
</dbReference>
<keyword evidence="1" id="KW-0812">Transmembrane</keyword>
<feature type="transmembrane region" description="Helical" evidence="1">
    <location>
        <begin position="322"/>
        <end position="340"/>
    </location>
</feature>
<keyword evidence="4" id="KW-1185">Reference proteome</keyword>
<keyword evidence="1" id="KW-1133">Transmembrane helix</keyword>
<feature type="transmembrane region" description="Helical" evidence="1">
    <location>
        <begin position="169"/>
        <end position="185"/>
    </location>
</feature>
<reference evidence="3" key="2">
    <citation type="submission" date="2020-09" db="EMBL/GenBank/DDBJ databases">
        <authorList>
            <person name="Sun Q."/>
            <person name="Zhou Y."/>
        </authorList>
    </citation>
    <scope>NUCLEOTIDE SEQUENCE</scope>
    <source>
        <strain evidence="3">CGMCC 1.15178</strain>
    </source>
</reference>
<dbReference type="InterPro" id="IPR018677">
    <property type="entry name" value="DUF2157"/>
</dbReference>
<gene>
    <name evidence="3" type="ORF">GCM10010911_35500</name>
</gene>
<evidence type="ECO:0000313" key="4">
    <source>
        <dbReference type="Proteomes" id="UP000612456"/>
    </source>
</evidence>
<feature type="transmembrane region" description="Helical" evidence="1">
    <location>
        <begin position="37"/>
        <end position="61"/>
    </location>
</feature>
<feature type="transmembrane region" description="Helical" evidence="1">
    <location>
        <begin position="347"/>
        <end position="367"/>
    </location>
</feature>
<evidence type="ECO:0000259" key="2">
    <source>
        <dbReference type="Pfam" id="PF09925"/>
    </source>
</evidence>
<evidence type="ECO:0000313" key="3">
    <source>
        <dbReference type="EMBL" id="GGD74492.1"/>
    </source>
</evidence>
<organism evidence="3 4">
    <name type="scientific">Paenibacillus nasutitermitis</name>
    <dbReference type="NCBI Taxonomy" id="1652958"/>
    <lineage>
        <taxon>Bacteria</taxon>
        <taxon>Bacillati</taxon>
        <taxon>Bacillota</taxon>
        <taxon>Bacilli</taxon>
        <taxon>Bacillales</taxon>
        <taxon>Paenibacillaceae</taxon>
        <taxon>Paenibacillus</taxon>
    </lineage>
</organism>
<feature type="transmembrane region" description="Helical" evidence="1">
    <location>
        <begin position="216"/>
        <end position="233"/>
    </location>
</feature>
<reference evidence="3" key="1">
    <citation type="journal article" date="2014" name="Int. J. Syst. Evol. Microbiol.">
        <title>Complete genome sequence of Corynebacterium casei LMG S-19264T (=DSM 44701T), isolated from a smear-ripened cheese.</title>
        <authorList>
            <consortium name="US DOE Joint Genome Institute (JGI-PGF)"/>
            <person name="Walter F."/>
            <person name="Albersmeier A."/>
            <person name="Kalinowski J."/>
            <person name="Ruckert C."/>
        </authorList>
    </citation>
    <scope>NUCLEOTIDE SEQUENCE</scope>
    <source>
        <strain evidence="3">CGMCC 1.15178</strain>
    </source>
</reference>
<protein>
    <recommendedName>
        <fullName evidence="2">DUF2157 domain-containing protein</fullName>
    </recommendedName>
</protein>
<name>A0A916Z4T3_9BACL</name>
<feature type="transmembrane region" description="Helical" evidence="1">
    <location>
        <begin position="373"/>
        <end position="390"/>
    </location>
</feature>
<feature type="domain" description="DUF2157" evidence="2">
    <location>
        <begin position="12"/>
        <end position="147"/>
    </location>
</feature>
<dbReference type="AlphaFoldDB" id="A0A916Z4T3"/>